<name>A0ABR2ZMX8_9AGAR</name>
<reference evidence="2 3" key="1">
    <citation type="submission" date="2024-05" db="EMBL/GenBank/DDBJ databases">
        <title>A draft genome resource for the thread blight pathogen Marasmius tenuissimus strain MS-2.</title>
        <authorList>
            <person name="Yulfo-Soto G.E."/>
            <person name="Baruah I.K."/>
            <person name="Amoako-Attah I."/>
            <person name="Bukari Y."/>
            <person name="Meinhardt L.W."/>
            <person name="Bailey B.A."/>
            <person name="Cohen S.P."/>
        </authorList>
    </citation>
    <scope>NUCLEOTIDE SEQUENCE [LARGE SCALE GENOMIC DNA]</scope>
    <source>
        <strain evidence="2 3">MS-2</strain>
    </source>
</reference>
<evidence type="ECO:0000313" key="2">
    <source>
        <dbReference type="EMBL" id="KAL0063017.1"/>
    </source>
</evidence>
<accession>A0ABR2ZMX8</accession>
<sequence>MPSATVSLPPVKKHISKKYNVATPAASLLKKQTRNHRTVYVPISTTERVRRSRQRRERAVAIRSGIAGIRQYVRDKCSEMGKLYKKKDKYFMDMVYQGGVRLTKRKNDTNNFNAFKSVIAYERREAGLPPMSIIKIQEEYRPQYDALDEEGLDRILKKYALIQDEEKREQIKRPSMKEKTADAAGSLNSVAGILQGLKTRVGTEAVVLVVKNRTEDFMEPQWIVTDERIMDYLRIIVRGWDPVHVGQRVEAFAVAGCDITAVCKTTKEQAELLKKAIARLVQDGLDEACATTNLTMQYERFDHLITMKYRVVIEGWPANLPFQRPGAFHGDTNKLLQLHEAWKAKTARFRKLMPDEFNEWTSARAKGLEDGTIQLKERKTRNDAGVPKKKKSVATGQMMGKTTRRTRMKLRQTMTDLVTK</sequence>
<protein>
    <submittedName>
        <fullName evidence="2">Uncharacterized protein</fullName>
    </submittedName>
</protein>
<organism evidence="2 3">
    <name type="scientific">Marasmius tenuissimus</name>
    <dbReference type="NCBI Taxonomy" id="585030"/>
    <lineage>
        <taxon>Eukaryota</taxon>
        <taxon>Fungi</taxon>
        <taxon>Dikarya</taxon>
        <taxon>Basidiomycota</taxon>
        <taxon>Agaricomycotina</taxon>
        <taxon>Agaricomycetes</taxon>
        <taxon>Agaricomycetidae</taxon>
        <taxon>Agaricales</taxon>
        <taxon>Marasmiineae</taxon>
        <taxon>Marasmiaceae</taxon>
        <taxon>Marasmius</taxon>
    </lineage>
</organism>
<evidence type="ECO:0000313" key="3">
    <source>
        <dbReference type="Proteomes" id="UP001437256"/>
    </source>
</evidence>
<feature type="region of interest" description="Disordered" evidence="1">
    <location>
        <begin position="374"/>
        <end position="402"/>
    </location>
</feature>
<proteinExistence type="predicted"/>
<gene>
    <name evidence="2" type="ORF">AAF712_010148</name>
</gene>
<dbReference type="Proteomes" id="UP001437256">
    <property type="component" value="Unassembled WGS sequence"/>
</dbReference>
<comment type="caution">
    <text evidence="2">The sequence shown here is derived from an EMBL/GenBank/DDBJ whole genome shotgun (WGS) entry which is preliminary data.</text>
</comment>
<keyword evidence="3" id="KW-1185">Reference proteome</keyword>
<dbReference type="EMBL" id="JBBXMP010000090">
    <property type="protein sequence ID" value="KAL0063017.1"/>
    <property type="molecule type" value="Genomic_DNA"/>
</dbReference>
<evidence type="ECO:0000256" key="1">
    <source>
        <dbReference type="SAM" id="MobiDB-lite"/>
    </source>
</evidence>